<sequence length="240" mass="26549">MPNSIRVVRHANHWHRHIPRGRASVDEEDANQGTKGTFIGAVRTSSPALSSSATLDGVNLPTALVAAAPTSSLRYFRTTLPSRIASPEMSDIYCNWNGAIIPTIDPKPTIPGKRFIRRNFKFNPKLFFHTVERRRVGESLHQPEKSGQRNTKKVCNESGARRLEGQHASEWNRACSPGSNGSLPNATVVRTSNALTRFDPGHEIAGSCAAEARRGILDRGEFTTRTLMCYTSNRRSRRTG</sequence>
<dbReference type="EMBL" id="KQ085883">
    <property type="protein sequence ID" value="KLO20251.1"/>
    <property type="molecule type" value="Genomic_DNA"/>
</dbReference>
<evidence type="ECO:0000313" key="3">
    <source>
        <dbReference type="Proteomes" id="UP000053477"/>
    </source>
</evidence>
<evidence type="ECO:0000313" key="2">
    <source>
        <dbReference type="EMBL" id="KLO20251.1"/>
    </source>
</evidence>
<keyword evidence="3" id="KW-1185">Reference proteome</keyword>
<evidence type="ECO:0000256" key="1">
    <source>
        <dbReference type="SAM" id="MobiDB-lite"/>
    </source>
</evidence>
<gene>
    <name evidence="2" type="ORF">SCHPADRAFT_884975</name>
</gene>
<protein>
    <submittedName>
        <fullName evidence="2">Uncharacterized protein</fullName>
    </submittedName>
</protein>
<feature type="region of interest" description="Disordered" evidence="1">
    <location>
        <begin position="137"/>
        <end position="156"/>
    </location>
</feature>
<proteinExistence type="predicted"/>
<reference evidence="2 3" key="1">
    <citation type="submission" date="2015-04" db="EMBL/GenBank/DDBJ databases">
        <title>Complete genome sequence of Schizopora paradoxa KUC8140, a cosmopolitan wood degrader in East Asia.</title>
        <authorList>
            <consortium name="DOE Joint Genome Institute"/>
            <person name="Min B."/>
            <person name="Park H."/>
            <person name="Jang Y."/>
            <person name="Kim J.-J."/>
            <person name="Kim K.H."/>
            <person name="Pangilinan J."/>
            <person name="Lipzen A."/>
            <person name="Riley R."/>
            <person name="Grigoriev I.V."/>
            <person name="Spatafora J.W."/>
            <person name="Choi I.-G."/>
        </authorList>
    </citation>
    <scope>NUCLEOTIDE SEQUENCE [LARGE SCALE GENOMIC DNA]</scope>
    <source>
        <strain evidence="2 3">KUC8140</strain>
    </source>
</reference>
<dbReference type="Proteomes" id="UP000053477">
    <property type="component" value="Unassembled WGS sequence"/>
</dbReference>
<dbReference type="AlphaFoldDB" id="A0A0H2SSY7"/>
<dbReference type="InParanoid" id="A0A0H2SSY7"/>
<organism evidence="2 3">
    <name type="scientific">Schizopora paradoxa</name>
    <dbReference type="NCBI Taxonomy" id="27342"/>
    <lineage>
        <taxon>Eukaryota</taxon>
        <taxon>Fungi</taxon>
        <taxon>Dikarya</taxon>
        <taxon>Basidiomycota</taxon>
        <taxon>Agaricomycotina</taxon>
        <taxon>Agaricomycetes</taxon>
        <taxon>Hymenochaetales</taxon>
        <taxon>Schizoporaceae</taxon>
        <taxon>Schizopora</taxon>
    </lineage>
</organism>
<accession>A0A0H2SSY7</accession>
<feature type="compositionally biased region" description="Basic and acidic residues" evidence="1">
    <location>
        <begin position="137"/>
        <end position="147"/>
    </location>
</feature>
<name>A0A0H2SSY7_9AGAM</name>
<feature type="compositionally biased region" description="Polar residues" evidence="1">
    <location>
        <begin position="177"/>
        <end position="186"/>
    </location>
</feature>
<feature type="region of interest" description="Disordered" evidence="1">
    <location>
        <begin position="163"/>
        <end position="186"/>
    </location>
</feature>